<evidence type="ECO:0000313" key="2">
    <source>
        <dbReference type="Proteomes" id="UP000320660"/>
    </source>
</evidence>
<accession>A0A513PWN2</accession>
<proteinExistence type="predicted"/>
<organism evidence="1 2">
    <name type="scientific">Vibrio phage 2 TSL-2019</name>
    <dbReference type="NCBI Taxonomy" id="2508172"/>
    <lineage>
        <taxon>Viruses</taxon>
        <taxon>Duplodnaviria</taxon>
        <taxon>Heunggongvirae</taxon>
        <taxon>Uroviricota</taxon>
        <taxon>Caudoviricetes</taxon>
        <taxon>Chimalliviridae</taxon>
        <taxon>Gorgonvirinae</taxon>
        <taxon>Aphroditevirus</taxon>
        <taxon>Aphroditevirus av2TSL2019</taxon>
    </lineage>
</organism>
<name>A0A513PWN2_9CAUD</name>
<sequence length="265" mass="29566">MRDLGEVYAMSIGTAQAFEGEEGKHAIPNADSFLINLRTLIRNAHGAYSKDDPQINDVDALKKAVLEDIKEIARALTVISPRSTMNIEIYYPTYKSLAQKFPHASIWKATTEKQKALQSLYEKVAKAFIKDHKELVTNTDCGMPTFKGKGLVITHHPVDLTLTDGWGRLSLLETHSGVVKPYLLWNTKLTGGEQANYNIPLNRMTIQVFGDKSVNFLGQNQAIKKLVRDLAVKAGWTSATTPQRCRSSINTYLTGIDKDGLLLFW</sequence>
<dbReference type="KEGG" id="vg:55613573"/>
<evidence type="ECO:0000313" key="1">
    <source>
        <dbReference type="EMBL" id="QAU04360.1"/>
    </source>
</evidence>
<dbReference type="GeneID" id="55613573"/>
<dbReference type="RefSeq" id="YP_009843307.1">
    <property type="nucleotide sequence ID" value="NC_048747.1"/>
</dbReference>
<keyword evidence="2" id="KW-1185">Reference proteome</keyword>
<dbReference type="EMBL" id="MK368614">
    <property type="protein sequence ID" value="QAU04360.1"/>
    <property type="molecule type" value="Genomic_DNA"/>
</dbReference>
<dbReference type="Proteomes" id="UP000320660">
    <property type="component" value="Segment"/>
</dbReference>
<reference evidence="1 2" key="1">
    <citation type="submission" date="2019-01" db="EMBL/GenBank/DDBJ databases">
        <authorList>
            <person name="Le T.S."/>
            <person name="Kurtboke I."/>
        </authorList>
    </citation>
    <scope>NUCLEOTIDE SEQUENCE [LARGE SCALE GENOMIC DNA]</scope>
</reference>
<protein>
    <submittedName>
        <fullName evidence="1">Unclassified head-tail protein</fullName>
    </submittedName>
</protein>